<dbReference type="GO" id="GO:0009166">
    <property type="term" value="P:nucleotide catabolic process"/>
    <property type="evidence" value="ECO:0007669"/>
    <property type="project" value="InterPro"/>
</dbReference>
<dbReference type="AlphaFoldDB" id="A0A7G7CS53"/>
<dbReference type="PANTHER" id="PTHR11575">
    <property type="entry name" value="5'-NUCLEOTIDASE-RELATED"/>
    <property type="match status" value="1"/>
</dbReference>
<organism evidence="6 7">
    <name type="scientific">Corynebacterium incognita</name>
    <dbReference type="NCBI Taxonomy" id="2754725"/>
    <lineage>
        <taxon>Bacteria</taxon>
        <taxon>Bacillati</taxon>
        <taxon>Actinomycetota</taxon>
        <taxon>Actinomycetes</taxon>
        <taxon>Mycobacteriales</taxon>
        <taxon>Corynebacteriaceae</taxon>
        <taxon>Corynebacterium</taxon>
    </lineage>
</organism>
<keyword evidence="3" id="KW-0812">Transmembrane</keyword>
<dbReference type="SUPFAM" id="SSF56300">
    <property type="entry name" value="Metallo-dependent phosphatases"/>
    <property type="match status" value="1"/>
</dbReference>
<dbReference type="InterPro" id="IPR029052">
    <property type="entry name" value="Metallo-depent_PP-like"/>
</dbReference>
<feature type="domain" description="5'-Nucleotidase C-terminal" evidence="5">
    <location>
        <begin position="324"/>
        <end position="472"/>
    </location>
</feature>
<evidence type="ECO:0000313" key="7">
    <source>
        <dbReference type="Proteomes" id="UP000515743"/>
    </source>
</evidence>
<comment type="similarity">
    <text evidence="2">Belongs to the 5'-nucleotidase family.</text>
</comment>
<dbReference type="Gene3D" id="3.60.21.10">
    <property type="match status" value="1"/>
</dbReference>
<name>A0A7G7CS53_9CORY</name>
<accession>A0A7G7CS53</accession>
<dbReference type="Pfam" id="PF00149">
    <property type="entry name" value="Metallophos"/>
    <property type="match status" value="1"/>
</dbReference>
<feature type="signal peptide" evidence="2">
    <location>
        <begin position="1"/>
        <end position="20"/>
    </location>
</feature>
<dbReference type="Gene3D" id="3.90.780.10">
    <property type="entry name" value="5'-Nucleotidase, C-terminal domain"/>
    <property type="match status" value="1"/>
</dbReference>
<keyword evidence="2" id="KW-0378">Hydrolase</keyword>
<evidence type="ECO:0000256" key="3">
    <source>
        <dbReference type="SAM" id="Phobius"/>
    </source>
</evidence>
<evidence type="ECO:0000313" key="6">
    <source>
        <dbReference type="EMBL" id="QNE90419.1"/>
    </source>
</evidence>
<evidence type="ECO:0000259" key="5">
    <source>
        <dbReference type="Pfam" id="PF02872"/>
    </source>
</evidence>
<gene>
    <name evidence="6" type="ORF">H0194_00865</name>
</gene>
<feature type="domain" description="Calcineurin-like phosphoesterase" evidence="4">
    <location>
        <begin position="32"/>
        <end position="233"/>
    </location>
</feature>
<keyword evidence="3" id="KW-0472">Membrane</keyword>
<keyword evidence="3" id="KW-1133">Transmembrane helix</keyword>
<feature type="transmembrane region" description="Helical" evidence="3">
    <location>
        <begin position="628"/>
        <end position="647"/>
    </location>
</feature>
<sequence length="675" mass="70915">MLAASTAAATAFTLAPVAMAQETVEFSLSNFTDFHGHLEESVGGDLTTSEMGAARLSALAKHVNEGQEYALLSSGDNVGGSAFVSAISEDEYTIQALNAMGVDYSAVGNHEFDKGYSDLTSRIQPKSEFPILGANVYKGTERALEPYKIEELNGVKVAIVGTVTEATAQKVSPAALEGISFTDPAEETNKVAKELKASGKADVVVALMHEDAEGMKDKFSADVDVVFGGDTHQKTMGTTPMPYAQSLEYGKVLTDLDITYDKTAKKIVDVKQKQYTYEDAAALTPDAAVASIVSEAKAKAEELGENVVASVDKPMFRGSDEGKESGSNRGVESTLNNILAQASLVALEQETGQDIDFGVMNAGGVRADLAAGDVTYSEAFAVQPFGNGIAYAEFSGEEILKALENQWKAEDEKRPRLSMGLSQNVTYTYNPEAPRGEKIINVMIDGEKLDPAATYTVAGSTFLLRDGGDGYFSEGDAENLVDVGLMDVDGFIKYLKADEAAVPEGQQAVGVKAPETAEAGETITVDLSSLNYTTEGEPMATTATVALGDETVEAAIDNAAQEGDAQFGERGRASVQLTVPEDVCGEQNLLITTDSKTTVMHPITIGDPAECPEPNGGSTGSADGSSTGFGIAAIAGLIAAVLGVLNFGTDMNWNIIPAPVRKAVKDFRASMGSSR</sequence>
<dbReference type="GO" id="GO:0008768">
    <property type="term" value="F:UDP-sugar diphosphatase activity"/>
    <property type="evidence" value="ECO:0007669"/>
    <property type="project" value="TreeGrafter"/>
</dbReference>
<dbReference type="SUPFAM" id="SSF55816">
    <property type="entry name" value="5'-nucleotidase (syn. UDP-sugar hydrolase), C-terminal domain"/>
    <property type="match status" value="1"/>
</dbReference>
<dbReference type="Pfam" id="PF02872">
    <property type="entry name" value="5_nucleotid_C"/>
    <property type="match status" value="1"/>
</dbReference>
<dbReference type="PRINTS" id="PR01607">
    <property type="entry name" value="APYRASEFAMLY"/>
</dbReference>
<keyword evidence="2" id="KW-0547">Nucleotide-binding</keyword>
<feature type="chain" id="PRO_5029038136" evidence="2">
    <location>
        <begin position="21"/>
        <end position="675"/>
    </location>
</feature>
<dbReference type="InterPro" id="IPR004843">
    <property type="entry name" value="Calcineurin-like_PHP"/>
</dbReference>
<dbReference type="PANTHER" id="PTHR11575:SF24">
    <property type="entry name" value="5'-NUCLEOTIDASE"/>
    <property type="match status" value="1"/>
</dbReference>
<evidence type="ECO:0000259" key="4">
    <source>
        <dbReference type="Pfam" id="PF00149"/>
    </source>
</evidence>
<dbReference type="InterPro" id="IPR036907">
    <property type="entry name" value="5'-Nucleotdase_C_sf"/>
</dbReference>
<protein>
    <submittedName>
        <fullName evidence="6">Bifunctional metallophosphatase/5'-nucleotidase</fullName>
    </submittedName>
</protein>
<dbReference type="InterPro" id="IPR006179">
    <property type="entry name" value="5_nucleotidase/apyrase"/>
</dbReference>
<evidence type="ECO:0000256" key="2">
    <source>
        <dbReference type="RuleBase" id="RU362119"/>
    </source>
</evidence>
<evidence type="ECO:0000256" key="1">
    <source>
        <dbReference type="ARBA" id="ARBA00022729"/>
    </source>
</evidence>
<keyword evidence="1 2" id="KW-0732">Signal</keyword>
<dbReference type="KEGG" id="cik:H0194_00865"/>
<proteinExistence type="inferred from homology"/>
<reference evidence="6 7" key="1">
    <citation type="submission" date="2020-07" db="EMBL/GenBank/DDBJ databases">
        <title>Complete genome and description of Corynebacterium incognita strain Marseille-Q3630 sp. nov.</title>
        <authorList>
            <person name="Boxberger M."/>
        </authorList>
    </citation>
    <scope>NUCLEOTIDE SEQUENCE [LARGE SCALE GENOMIC DNA]</scope>
    <source>
        <strain evidence="6 7">Marseille-Q3630</strain>
    </source>
</reference>
<dbReference type="GO" id="GO:0000166">
    <property type="term" value="F:nucleotide binding"/>
    <property type="evidence" value="ECO:0007669"/>
    <property type="project" value="UniProtKB-KW"/>
</dbReference>
<dbReference type="InterPro" id="IPR008334">
    <property type="entry name" value="5'-Nucleotdase_C"/>
</dbReference>
<dbReference type="GO" id="GO:0030288">
    <property type="term" value="C:outer membrane-bounded periplasmic space"/>
    <property type="evidence" value="ECO:0007669"/>
    <property type="project" value="TreeGrafter"/>
</dbReference>
<dbReference type="EMBL" id="CP059404">
    <property type="protein sequence ID" value="QNE90419.1"/>
    <property type="molecule type" value="Genomic_DNA"/>
</dbReference>
<keyword evidence="7" id="KW-1185">Reference proteome</keyword>
<dbReference type="GO" id="GO:0008253">
    <property type="term" value="F:5'-nucleotidase activity"/>
    <property type="evidence" value="ECO:0007669"/>
    <property type="project" value="TreeGrafter"/>
</dbReference>
<dbReference type="Proteomes" id="UP000515743">
    <property type="component" value="Chromosome"/>
</dbReference>